<accession>A0A2N9IHA9</accession>
<feature type="region of interest" description="Disordered" evidence="1">
    <location>
        <begin position="88"/>
        <end position="109"/>
    </location>
</feature>
<protein>
    <recommendedName>
        <fullName evidence="4">Transmembrane protein</fullName>
    </recommendedName>
</protein>
<name>A0A2N9IHA9_FAGSY</name>
<evidence type="ECO:0000313" key="3">
    <source>
        <dbReference type="EMBL" id="SPD23271.1"/>
    </source>
</evidence>
<evidence type="ECO:0008006" key="4">
    <source>
        <dbReference type="Google" id="ProtNLM"/>
    </source>
</evidence>
<feature type="transmembrane region" description="Helical" evidence="2">
    <location>
        <begin position="31"/>
        <end position="53"/>
    </location>
</feature>
<dbReference type="EMBL" id="OIVN01005602">
    <property type="protein sequence ID" value="SPD23271.1"/>
    <property type="molecule type" value="Genomic_DNA"/>
</dbReference>
<evidence type="ECO:0000256" key="2">
    <source>
        <dbReference type="SAM" id="Phobius"/>
    </source>
</evidence>
<proteinExistence type="predicted"/>
<sequence length="109" mass="12776">MAPANNYPQPQQQDDEIMFLRDKHFELHGEIMMFVLVAMFFLFILFLIMLPCLRQPSNHEPEYSDSVAPKKCPLPWLRKRRRIEDVTTEGSLQLQGETSTIDVNRKSPL</sequence>
<evidence type="ECO:0000256" key="1">
    <source>
        <dbReference type="SAM" id="MobiDB-lite"/>
    </source>
</evidence>
<feature type="compositionally biased region" description="Polar residues" evidence="1">
    <location>
        <begin position="88"/>
        <end position="102"/>
    </location>
</feature>
<keyword evidence="2" id="KW-0472">Membrane</keyword>
<keyword evidence="2" id="KW-0812">Transmembrane</keyword>
<dbReference type="AlphaFoldDB" id="A0A2N9IHA9"/>
<organism evidence="3">
    <name type="scientific">Fagus sylvatica</name>
    <name type="common">Beechnut</name>
    <dbReference type="NCBI Taxonomy" id="28930"/>
    <lineage>
        <taxon>Eukaryota</taxon>
        <taxon>Viridiplantae</taxon>
        <taxon>Streptophyta</taxon>
        <taxon>Embryophyta</taxon>
        <taxon>Tracheophyta</taxon>
        <taxon>Spermatophyta</taxon>
        <taxon>Magnoliopsida</taxon>
        <taxon>eudicotyledons</taxon>
        <taxon>Gunneridae</taxon>
        <taxon>Pentapetalae</taxon>
        <taxon>rosids</taxon>
        <taxon>fabids</taxon>
        <taxon>Fagales</taxon>
        <taxon>Fagaceae</taxon>
        <taxon>Fagus</taxon>
    </lineage>
</organism>
<keyword evidence="2" id="KW-1133">Transmembrane helix</keyword>
<gene>
    <name evidence="3" type="ORF">FSB_LOCUS51153</name>
</gene>
<reference evidence="3" key="1">
    <citation type="submission" date="2018-02" db="EMBL/GenBank/DDBJ databases">
        <authorList>
            <person name="Cohen D.B."/>
            <person name="Kent A.D."/>
        </authorList>
    </citation>
    <scope>NUCLEOTIDE SEQUENCE</scope>
</reference>